<evidence type="ECO:0000256" key="2">
    <source>
        <dbReference type="ARBA" id="ARBA00006966"/>
    </source>
</evidence>
<feature type="domain" description="Aromatic amino acid beta-eliminating lyase/threonine aldolase" evidence="4">
    <location>
        <begin position="76"/>
        <end position="319"/>
    </location>
</feature>
<dbReference type="OrthoDB" id="9774495at2"/>
<dbReference type="GO" id="GO:0005829">
    <property type="term" value="C:cytosol"/>
    <property type="evidence" value="ECO:0007669"/>
    <property type="project" value="TreeGrafter"/>
</dbReference>
<evidence type="ECO:0000313" key="6">
    <source>
        <dbReference type="Proteomes" id="UP000076079"/>
    </source>
</evidence>
<dbReference type="PATRIC" id="fig|1813736.3.peg.5991"/>
<proteinExistence type="inferred from homology"/>
<gene>
    <name evidence="5" type="primary">ltaA_2</name>
    <name evidence="5" type="ORF">LuPra_05703</name>
</gene>
<dbReference type="Gene3D" id="3.40.640.10">
    <property type="entry name" value="Type I PLP-dependent aspartate aminotransferase-like (Major domain)"/>
    <property type="match status" value="1"/>
</dbReference>
<dbReference type="STRING" id="1855912.LuPra_05703"/>
<dbReference type="Pfam" id="PF01212">
    <property type="entry name" value="Beta_elim_lyase"/>
    <property type="match status" value="1"/>
</dbReference>
<dbReference type="PANTHER" id="PTHR48097">
    <property type="entry name" value="L-THREONINE ALDOLASE-RELATED"/>
    <property type="match status" value="1"/>
</dbReference>
<reference evidence="6" key="2">
    <citation type="submission" date="2016-04" db="EMBL/GenBank/DDBJ databases">
        <title>First Complete Genome Sequence of a Subdivision 6 Acidobacterium.</title>
        <authorList>
            <person name="Huang S."/>
            <person name="Vieira S."/>
            <person name="Bunk B."/>
            <person name="Riedel T."/>
            <person name="Sproeer C."/>
            <person name="Overmann J."/>
        </authorList>
    </citation>
    <scope>NUCLEOTIDE SEQUENCE [LARGE SCALE GENOMIC DNA]</scope>
    <source>
        <strain evidence="6">DSM 100886 HEG_-6_39</strain>
    </source>
</reference>
<dbReference type="InterPro" id="IPR015421">
    <property type="entry name" value="PyrdxlP-dep_Trfase_major"/>
</dbReference>
<keyword evidence="5" id="KW-0456">Lyase</keyword>
<dbReference type="InterPro" id="IPR015424">
    <property type="entry name" value="PyrdxlP-dep_Trfase"/>
</dbReference>
<organism evidence="5 6">
    <name type="scientific">Luteitalea pratensis</name>
    <dbReference type="NCBI Taxonomy" id="1855912"/>
    <lineage>
        <taxon>Bacteria</taxon>
        <taxon>Pseudomonadati</taxon>
        <taxon>Acidobacteriota</taxon>
        <taxon>Vicinamibacteria</taxon>
        <taxon>Vicinamibacterales</taxon>
        <taxon>Vicinamibacteraceae</taxon>
        <taxon>Luteitalea</taxon>
    </lineage>
</organism>
<sequence length="383" mass="40852">MQPVTRRGFVEAVGAATGFTALSPTDDLATVTVAPERTVHLSGDGVAITPGEYTALLDALCRKVTPAQDTYLLGGEVEAFERHWAQLLGKEAAVFMPSGTLANQLALRALASTRRRVIVPEMSHIYNDTGDACQTLSALTLIPLAPGTATFTRADVEAVLARTAGGRVATDVGAIVIESPIRRLTGQMFDWDEARRISALARERGIGMHLDGARLFIASAYTGIAPSEYAAAFDTVYVSLWKYFNCGIGSILAGPKRVLDGMFHVRRMFGGNLAVGWPAALVARHYMDGFLDRLTNAVHVSEAFYGAMARHPMVAVERISNGTNLARITIKTADPTVVARRLADRGVLLPAATAGGVITLGVNETWNRTTAADLVQAFAQALA</sequence>
<comment type="cofactor">
    <cofactor evidence="1">
        <name>pyridoxal 5'-phosphate</name>
        <dbReference type="ChEBI" id="CHEBI:597326"/>
    </cofactor>
</comment>
<comment type="similarity">
    <text evidence="2">Belongs to the threonine aldolase family.</text>
</comment>
<reference evidence="5 6" key="1">
    <citation type="journal article" date="2016" name="Genome Announc.">
        <title>First Complete Genome Sequence of a Subdivision 6 Acidobacterium Strain.</title>
        <authorList>
            <person name="Huang S."/>
            <person name="Vieira S."/>
            <person name="Bunk B."/>
            <person name="Riedel T."/>
            <person name="Sproer C."/>
            <person name="Overmann J."/>
        </authorList>
    </citation>
    <scope>NUCLEOTIDE SEQUENCE [LARGE SCALE GENOMIC DNA]</scope>
    <source>
        <strain evidence="6">DSM 100886 HEG_-6_39</strain>
    </source>
</reference>
<evidence type="ECO:0000259" key="4">
    <source>
        <dbReference type="Pfam" id="PF01212"/>
    </source>
</evidence>
<dbReference type="AlphaFoldDB" id="A0A143PW47"/>
<evidence type="ECO:0000256" key="3">
    <source>
        <dbReference type="ARBA" id="ARBA00022898"/>
    </source>
</evidence>
<dbReference type="PANTHER" id="PTHR48097:SF9">
    <property type="entry name" value="L-THREONINE ALDOLASE"/>
    <property type="match status" value="1"/>
</dbReference>
<dbReference type="Proteomes" id="UP000076079">
    <property type="component" value="Chromosome"/>
</dbReference>
<protein>
    <submittedName>
        <fullName evidence="5">L-allo-threonine aldolase</fullName>
        <ecNumber evidence="5">4.1.2.49</ecNumber>
    </submittedName>
</protein>
<dbReference type="InterPro" id="IPR006311">
    <property type="entry name" value="TAT_signal"/>
</dbReference>
<dbReference type="RefSeq" id="WP_110173885.1">
    <property type="nucleotide sequence ID" value="NZ_CP015136.1"/>
</dbReference>
<name>A0A143PW47_LUTPR</name>
<evidence type="ECO:0000256" key="1">
    <source>
        <dbReference type="ARBA" id="ARBA00001933"/>
    </source>
</evidence>
<evidence type="ECO:0000313" key="5">
    <source>
        <dbReference type="EMBL" id="AMY12428.1"/>
    </source>
</evidence>
<dbReference type="KEGG" id="abac:LuPra_05703"/>
<dbReference type="GO" id="GO:0008732">
    <property type="term" value="F:L-allo-threonine aldolase activity"/>
    <property type="evidence" value="ECO:0007669"/>
    <property type="project" value="UniProtKB-EC"/>
</dbReference>
<dbReference type="EC" id="4.1.2.49" evidence="5"/>
<dbReference type="PROSITE" id="PS51318">
    <property type="entry name" value="TAT"/>
    <property type="match status" value="1"/>
</dbReference>
<dbReference type="GO" id="GO:0006567">
    <property type="term" value="P:L-threonine catabolic process"/>
    <property type="evidence" value="ECO:0007669"/>
    <property type="project" value="TreeGrafter"/>
</dbReference>
<dbReference type="GO" id="GO:0006545">
    <property type="term" value="P:glycine biosynthetic process"/>
    <property type="evidence" value="ECO:0007669"/>
    <property type="project" value="TreeGrafter"/>
</dbReference>
<accession>A0A143PW47</accession>
<dbReference type="EMBL" id="CP015136">
    <property type="protein sequence ID" value="AMY12428.1"/>
    <property type="molecule type" value="Genomic_DNA"/>
</dbReference>
<dbReference type="SUPFAM" id="SSF53383">
    <property type="entry name" value="PLP-dependent transferases"/>
    <property type="match status" value="1"/>
</dbReference>
<keyword evidence="6" id="KW-1185">Reference proteome</keyword>
<keyword evidence="3" id="KW-0663">Pyridoxal phosphate</keyword>
<dbReference type="InterPro" id="IPR001597">
    <property type="entry name" value="ArAA_b-elim_lyase/Thr_aldolase"/>
</dbReference>